<gene>
    <name evidence="3" type="ORF">MY1_1183</name>
</gene>
<name>F9CXD9_9ARCH</name>
<evidence type="ECO:0000313" key="4">
    <source>
        <dbReference type="Proteomes" id="UP000004440"/>
    </source>
</evidence>
<dbReference type="PANTHER" id="PTHR13817">
    <property type="entry name" value="TITIN"/>
    <property type="match status" value="1"/>
</dbReference>
<evidence type="ECO:0000313" key="3">
    <source>
        <dbReference type="EMBL" id="EGP93941.1"/>
    </source>
</evidence>
<evidence type="ECO:0000259" key="2">
    <source>
        <dbReference type="PROSITE" id="PS50853"/>
    </source>
</evidence>
<evidence type="ECO:0000256" key="1">
    <source>
        <dbReference type="ARBA" id="ARBA00022737"/>
    </source>
</evidence>
<dbReference type="Pfam" id="PF00041">
    <property type="entry name" value="fn3"/>
    <property type="match status" value="5"/>
</dbReference>
<comment type="caution">
    <text evidence="3">The sequence shown here is derived from an EMBL/GenBank/DDBJ whole genome shotgun (WGS) entry which is preliminary data.</text>
</comment>
<feature type="domain" description="Fibronectin type-III" evidence="2">
    <location>
        <begin position="213"/>
        <end position="307"/>
    </location>
</feature>
<dbReference type="SMART" id="SM00060">
    <property type="entry name" value="FN3"/>
    <property type="match status" value="5"/>
</dbReference>
<dbReference type="InterPro" id="IPR003961">
    <property type="entry name" value="FN3_dom"/>
</dbReference>
<keyword evidence="1" id="KW-0677">Repeat</keyword>
<dbReference type="Proteomes" id="UP000004440">
    <property type="component" value="Unassembled WGS sequence"/>
</dbReference>
<proteinExistence type="predicted"/>
<dbReference type="InterPro" id="IPR013783">
    <property type="entry name" value="Ig-like_fold"/>
</dbReference>
<feature type="domain" description="Fibronectin type-III" evidence="2">
    <location>
        <begin position="308"/>
        <end position="402"/>
    </location>
</feature>
<dbReference type="AlphaFoldDB" id="F9CXD9"/>
<feature type="domain" description="Fibronectin type-III" evidence="2">
    <location>
        <begin position="114"/>
        <end position="209"/>
    </location>
</feature>
<organism evidence="3 4">
    <name type="scientific">Nitrosarchaeum koreense MY1</name>
    <dbReference type="NCBI Taxonomy" id="1001994"/>
    <lineage>
        <taxon>Archaea</taxon>
        <taxon>Nitrososphaerota</taxon>
        <taxon>Nitrososphaeria</taxon>
        <taxon>Nitrosopumilales</taxon>
        <taxon>Nitrosopumilaceae</taxon>
        <taxon>Nitrosarchaeum</taxon>
    </lineage>
</organism>
<protein>
    <submittedName>
        <fullName evidence="3">Fibronectin type III domain protein</fullName>
    </submittedName>
</protein>
<feature type="domain" description="Fibronectin type-III" evidence="2">
    <location>
        <begin position="14"/>
        <end position="108"/>
    </location>
</feature>
<dbReference type="EMBL" id="AFPU01000001">
    <property type="protein sequence ID" value="EGP93941.1"/>
    <property type="molecule type" value="Genomic_DNA"/>
</dbReference>
<dbReference type="SUPFAM" id="SSF49265">
    <property type="entry name" value="Fibronectin type III"/>
    <property type="match status" value="3"/>
</dbReference>
<dbReference type="InterPro" id="IPR036116">
    <property type="entry name" value="FN3_sf"/>
</dbReference>
<dbReference type="PANTHER" id="PTHR13817:SF73">
    <property type="entry name" value="FIBRONECTIN TYPE-III DOMAIN-CONTAINING PROTEIN"/>
    <property type="match status" value="1"/>
</dbReference>
<dbReference type="PATRIC" id="fig|1001994.6.peg.1170"/>
<dbReference type="PRINTS" id="PR00014">
    <property type="entry name" value="FNTYPEIII"/>
</dbReference>
<keyword evidence="4" id="KW-1185">Reference proteome</keyword>
<sequence>MSFNDVVFAQTESAPEPITDLIAIPNNEEIHLSWTAPDDNGSPITSYKIIKSQTGSNVFTTFPNLSLVTDATATGLKNGVSYSFKVIAVNSVGESTDSNTASATPLSSTTLVDIPSAVYDLMATRGDTKVTLSWTKPNDNGSPITGYVITYWQIGTDVFKKKTLDGKVTAAQITGLTNDVSYAFKINSVNAIGKSPDSNVDSATPSKSTVAKVPNQVRGLVAIPSNGQVFLSWIEPSDNGSPITSYRIIVNEKGSSVTTTHPNIGDIERTTISGLKNDVAYQFKIAAVNGIGIGKESSPVTSTPNNRVPIIITNLKAIPGDSKVTLSWSVSSTDLDSITGYRIREFKTGSDSFVTHSILGKATTVTIDSLTNGVSYGFKVIGVNANGIGSDSNFIYATPAPSLITSNKVPSSINNLKISPGDSQVKLTWSTPNNNGFPITGYKIIQSHLGSNSFITIPKSDTTPEAIITGLANNVSYQFKVVAINSEGTSKESNVVSATPKPVTEKLSLPSWIKVTAGWWSEGKISDSEYVQSIEYLINQGIIRIK</sequence>
<accession>F9CXD9</accession>
<dbReference type="RefSeq" id="WP_007550816.1">
    <property type="nucleotide sequence ID" value="NZ_AFPU01000001.1"/>
</dbReference>
<dbReference type="PROSITE" id="PS50853">
    <property type="entry name" value="FN3"/>
    <property type="match status" value="5"/>
</dbReference>
<dbReference type="Gene3D" id="2.60.40.10">
    <property type="entry name" value="Immunoglobulins"/>
    <property type="match status" value="5"/>
</dbReference>
<reference evidence="3 4" key="1">
    <citation type="journal article" date="2011" name="J. Bacteriol.">
        <title>Genome Sequence of an Ammonia-Oxidizing Soil Archaeon, "Candidatus Nitrosoarchaeum koreensis" MY1.</title>
        <authorList>
            <person name="Kim B.K."/>
            <person name="Jung M.Y."/>
            <person name="Yu D.S."/>
            <person name="Park S.J."/>
            <person name="Oh T.K."/>
            <person name="Rhee S.K."/>
            <person name="Kim J.F."/>
        </authorList>
    </citation>
    <scope>NUCLEOTIDE SEQUENCE [LARGE SCALE GENOMIC DNA]</scope>
    <source>
        <strain evidence="3 4">MY1</strain>
    </source>
</reference>
<dbReference type="CDD" id="cd00063">
    <property type="entry name" value="FN3"/>
    <property type="match status" value="5"/>
</dbReference>
<feature type="domain" description="Fibronectin type-III" evidence="2">
    <location>
        <begin position="409"/>
        <end position="503"/>
    </location>
</feature>
<dbReference type="STRING" id="1001994.MY1_1183"/>
<dbReference type="InterPro" id="IPR050964">
    <property type="entry name" value="Striated_Muscle_Regulatory"/>
</dbReference>